<dbReference type="InterPro" id="IPR001932">
    <property type="entry name" value="PPM-type_phosphatase-like_dom"/>
</dbReference>
<evidence type="ECO:0000313" key="3">
    <source>
        <dbReference type="Proteomes" id="UP000224006"/>
    </source>
</evidence>
<protein>
    <submittedName>
        <fullName evidence="2">Protein phosphatase 2C domain-containing protein</fullName>
    </submittedName>
</protein>
<dbReference type="KEGG" id="bbes:BESB_027740"/>
<dbReference type="Proteomes" id="UP000224006">
    <property type="component" value="Unassembled WGS sequence"/>
</dbReference>
<dbReference type="SMART" id="SM00332">
    <property type="entry name" value="PP2Cc"/>
    <property type="match status" value="1"/>
</dbReference>
<sequence>MSLREWHVDVGAVTMRGHRNSDEDALIVLAGIPSHGNHRIQALFDGHGGDQVSRFLASNLQSTLAEFADLSKPTLGYLGVALDDKIRREGIGHAGSTGVIVIIESVQTPRTVLTRGREVVDTPDARTLRQDHRGDRLPLETTELGSVQAPFLVTVLNTGDSRAMLVTNSDYFEMTKDHSPLDPQEKRRIEQAGYSVTNDHGVARIQHTVAMSRAYGDLSLKVRASGKPSAMIPDPDIRQFYASYGDTVVLFCDGVTEPLTVDWPNVAAGVRRLFSNGNNPTAVAAGLADMAFEEGSGDNISVIVTQFHGEHPSKPTATLRACAVVQGSSHTSREENCSDRFDTLTNSFYVPLF</sequence>
<dbReference type="RefSeq" id="XP_029215348.1">
    <property type="nucleotide sequence ID" value="XM_029361448.1"/>
</dbReference>
<dbReference type="PROSITE" id="PS51746">
    <property type="entry name" value="PPM_2"/>
    <property type="match status" value="1"/>
</dbReference>
<dbReference type="GeneID" id="40307826"/>
<evidence type="ECO:0000259" key="1">
    <source>
        <dbReference type="PROSITE" id="PS51746"/>
    </source>
</evidence>
<dbReference type="EMBL" id="NWUJ01000015">
    <property type="protein sequence ID" value="PFH31339.1"/>
    <property type="molecule type" value="Genomic_DNA"/>
</dbReference>
<dbReference type="OrthoDB" id="10264738at2759"/>
<dbReference type="Pfam" id="PF00481">
    <property type="entry name" value="PP2C"/>
    <property type="match status" value="1"/>
</dbReference>
<organism evidence="2 3">
    <name type="scientific">Besnoitia besnoiti</name>
    <name type="common">Apicomplexan protozoan</name>
    <dbReference type="NCBI Taxonomy" id="94643"/>
    <lineage>
        <taxon>Eukaryota</taxon>
        <taxon>Sar</taxon>
        <taxon>Alveolata</taxon>
        <taxon>Apicomplexa</taxon>
        <taxon>Conoidasida</taxon>
        <taxon>Coccidia</taxon>
        <taxon>Eucoccidiorida</taxon>
        <taxon>Eimeriorina</taxon>
        <taxon>Sarcocystidae</taxon>
        <taxon>Besnoitia</taxon>
    </lineage>
</organism>
<keyword evidence="3" id="KW-1185">Reference proteome</keyword>
<dbReference type="InterPro" id="IPR036457">
    <property type="entry name" value="PPM-type-like_dom_sf"/>
</dbReference>
<dbReference type="SUPFAM" id="SSF81606">
    <property type="entry name" value="PP2C-like"/>
    <property type="match status" value="1"/>
</dbReference>
<dbReference type="Gene3D" id="3.60.40.10">
    <property type="entry name" value="PPM-type phosphatase domain"/>
    <property type="match status" value="1"/>
</dbReference>
<dbReference type="AlphaFoldDB" id="A0A2A9M065"/>
<dbReference type="InterPro" id="IPR015655">
    <property type="entry name" value="PP2C"/>
</dbReference>
<dbReference type="GO" id="GO:0004722">
    <property type="term" value="F:protein serine/threonine phosphatase activity"/>
    <property type="evidence" value="ECO:0007669"/>
    <property type="project" value="InterPro"/>
</dbReference>
<dbReference type="VEuPathDB" id="ToxoDB:BESB_027740"/>
<dbReference type="PANTHER" id="PTHR47992">
    <property type="entry name" value="PROTEIN PHOSPHATASE"/>
    <property type="match status" value="1"/>
</dbReference>
<evidence type="ECO:0000313" key="2">
    <source>
        <dbReference type="EMBL" id="PFH31339.1"/>
    </source>
</evidence>
<accession>A0A2A9M065</accession>
<name>A0A2A9M065_BESBE</name>
<reference evidence="2 3" key="1">
    <citation type="submission" date="2017-09" db="EMBL/GenBank/DDBJ databases">
        <title>Genome sequencing of Besnoitia besnoiti strain Bb-Ger1.</title>
        <authorList>
            <person name="Schares G."/>
            <person name="Venepally P."/>
            <person name="Lorenzi H.A."/>
        </authorList>
    </citation>
    <scope>NUCLEOTIDE SEQUENCE [LARGE SCALE GENOMIC DNA]</scope>
    <source>
        <strain evidence="2 3">Bb-Ger1</strain>
    </source>
</reference>
<comment type="caution">
    <text evidence="2">The sequence shown here is derived from an EMBL/GenBank/DDBJ whole genome shotgun (WGS) entry which is preliminary data.</text>
</comment>
<feature type="domain" description="PPM-type phosphatase" evidence="1">
    <location>
        <begin position="9"/>
        <end position="307"/>
    </location>
</feature>
<dbReference type="STRING" id="94643.A0A2A9M065"/>
<proteinExistence type="predicted"/>
<gene>
    <name evidence="2" type="ORF">BESB_027740</name>
</gene>
<dbReference type="CDD" id="cd00143">
    <property type="entry name" value="PP2Cc"/>
    <property type="match status" value="1"/>
</dbReference>